<dbReference type="Proteomes" id="UP000515703">
    <property type="component" value="Chromosome"/>
</dbReference>
<reference evidence="4 5" key="1">
    <citation type="submission" date="2020-08" db="EMBL/GenBank/DDBJ databases">
        <title>Draft genome sequencing of an Anaerocolumna strain isolated from anoxic soil subjected to BSD treatment.</title>
        <authorList>
            <person name="Uek A."/>
            <person name="Tonouchi A."/>
        </authorList>
    </citation>
    <scope>NUCLEOTIDE SEQUENCE [LARGE SCALE GENOMIC DNA]</scope>
    <source>
        <strain evidence="4 5">CTTW</strain>
    </source>
</reference>
<accession>A0A7I8DUT2</accession>
<dbReference type="RefSeq" id="WP_185256681.1">
    <property type="nucleotide sequence ID" value="NZ_AP023368.1"/>
</dbReference>
<feature type="DNA-binding region" description="H-T-H motif" evidence="2">
    <location>
        <begin position="28"/>
        <end position="47"/>
    </location>
</feature>
<dbReference type="Gene3D" id="1.10.357.10">
    <property type="entry name" value="Tetracycline Repressor, domain 2"/>
    <property type="match status" value="1"/>
</dbReference>
<reference evidence="4 5" key="2">
    <citation type="submission" date="2020-08" db="EMBL/GenBank/DDBJ databases">
        <authorList>
            <person name="Ueki A."/>
            <person name="Tonouchi A."/>
        </authorList>
    </citation>
    <scope>NUCLEOTIDE SEQUENCE [LARGE SCALE GENOMIC DNA]</scope>
    <source>
        <strain evidence="4 5">CTTW</strain>
    </source>
</reference>
<organism evidence="4 5">
    <name type="scientific">Anaerocolumna chitinilytica</name>
    <dbReference type="NCBI Taxonomy" id="1727145"/>
    <lineage>
        <taxon>Bacteria</taxon>
        <taxon>Bacillati</taxon>
        <taxon>Bacillota</taxon>
        <taxon>Clostridia</taxon>
        <taxon>Lachnospirales</taxon>
        <taxon>Lachnospiraceae</taxon>
        <taxon>Anaerocolumna</taxon>
    </lineage>
</organism>
<dbReference type="EMBL" id="AP023368">
    <property type="protein sequence ID" value="BCK01072.1"/>
    <property type="molecule type" value="Genomic_DNA"/>
</dbReference>
<keyword evidence="5" id="KW-1185">Reference proteome</keyword>
<sequence>MKNSNDTKQRLIDVTRKMIDANGVDSVSMRDLGKEMNLSRGAVYVYFKNKEELLAAIVTENFEMLNSRIYKLSSEIDEPRKLVYEILFTFYSFGIKNQEHYKLMFLKQWDKEQYGNLHIAATEVFGVFYKCFEKSHEQKYTGNKSPIQLTAMVSAFIIGLVELNSTGHIEPEKGFDDPTALINSFVDLIFEKN</sequence>
<evidence type="ECO:0000259" key="3">
    <source>
        <dbReference type="PROSITE" id="PS50977"/>
    </source>
</evidence>
<dbReference type="InterPro" id="IPR036271">
    <property type="entry name" value="Tet_transcr_reg_TetR-rel_C_sf"/>
</dbReference>
<name>A0A7I8DUT2_9FIRM</name>
<dbReference type="PROSITE" id="PS50977">
    <property type="entry name" value="HTH_TETR_2"/>
    <property type="match status" value="1"/>
</dbReference>
<dbReference type="InterPro" id="IPR009057">
    <property type="entry name" value="Homeodomain-like_sf"/>
</dbReference>
<dbReference type="PANTHER" id="PTHR43479">
    <property type="entry name" value="ACREF/ENVCD OPERON REPRESSOR-RELATED"/>
    <property type="match status" value="1"/>
</dbReference>
<feature type="domain" description="HTH tetR-type" evidence="3">
    <location>
        <begin position="5"/>
        <end position="65"/>
    </location>
</feature>
<dbReference type="SUPFAM" id="SSF48498">
    <property type="entry name" value="Tetracyclin repressor-like, C-terminal domain"/>
    <property type="match status" value="1"/>
</dbReference>
<gene>
    <name evidence="4" type="ORF">bsdcttw_41120</name>
</gene>
<evidence type="ECO:0000256" key="2">
    <source>
        <dbReference type="PROSITE-ProRule" id="PRU00335"/>
    </source>
</evidence>
<dbReference type="SUPFAM" id="SSF46689">
    <property type="entry name" value="Homeodomain-like"/>
    <property type="match status" value="1"/>
</dbReference>
<evidence type="ECO:0000256" key="1">
    <source>
        <dbReference type="ARBA" id="ARBA00023125"/>
    </source>
</evidence>
<dbReference type="Pfam" id="PF00440">
    <property type="entry name" value="TetR_N"/>
    <property type="match status" value="1"/>
</dbReference>
<proteinExistence type="predicted"/>
<protein>
    <recommendedName>
        <fullName evidence="3">HTH tetR-type domain-containing protein</fullName>
    </recommendedName>
</protein>
<dbReference type="PRINTS" id="PR00455">
    <property type="entry name" value="HTHTETR"/>
</dbReference>
<dbReference type="InterPro" id="IPR050624">
    <property type="entry name" value="HTH-type_Tx_Regulator"/>
</dbReference>
<dbReference type="AlphaFoldDB" id="A0A7I8DUT2"/>
<evidence type="ECO:0000313" key="5">
    <source>
        <dbReference type="Proteomes" id="UP000515703"/>
    </source>
</evidence>
<keyword evidence="1 2" id="KW-0238">DNA-binding</keyword>
<dbReference type="PROSITE" id="PS01081">
    <property type="entry name" value="HTH_TETR_1"/>
    <property type="match status" value="1"/>
</dbReference>
<dbReference type="PANTHER" id="PTHR43479:SF11">
    <property type="entry name" value="ACREF_ENVCD OPERON REPRESSOR-RELATED"/>
    <property type="match status" value="1"/>
</dbReference>
<evidence type="ECO:0000313" key="4">
    <source>
        <dbReference type="EMBL" id="BCK01072.1"/>
    </source>
</evidence>
<dbReference type="GO" id="GO:0003677">
    <property type="term" value="F:DNA binding"/>
    <property type="evidence" value="ECO:0007669"/>
    <property type="project" value="UniProtKB-UniRule"/>
</dbReference>
<dbReference type="InterPro" id="IPR001647">
    <property type="entry name" value="HTH_TetR"/>
</dbReference>
<dbReference type="InterPro" id="IPR023772">
    <property type="entry name" value="DNA-bd_HTH_TetR-type_CS"/>
</dbReference>
<dbReference type="KEGG" id="acht:bsdcttw_41120"/>